<protein>
    <submittedName>
        <fullName evidence="3">Stage II sporulation protein D</fullName>
    </submittedName>
</protein>
<dbReference type="NCBIfam" id="TIGR02669">
    <property type="entry name" value="SpoIID_LytB"/>
    <property type="match status" value="1"/>
</dbReference>
<organism evidence="3 4">
    <name type="scientific">Orenia marismortui</name>
    <dbReference type="NCBI Taxonomy" id="46469"/>
    <lineage>
        <taxon>Bacteria</taxon>
        <taxon>Bacillati</taxon>
        <taxon>Bacillota</taxon>
        <taxon>Clostridia</taxon>
        <taxon>Halanaerobiales</taxon>
        <taxon>Halobacteroidaceae</taxon>
        <taxon>Orenia</taxon>
    </lineage>
</organism>
<dbReference type="InterPro" id="IPR051922">
    <property type="entry name" value="Bact_Sporulation_Assoc"/>
</dbReference>
<dbReference type="GO" id="GO:0030288">
    <property type="term" value="C:outer membrane-bounded periplasmic space"/>
    <property type="evidence" value="ECO:0007669"/>
    <property type="project" value="TreeGrafter"/>
</dbReference>
<dbReference type="PANTHER" id="PTHR30032:SF4">
    <property type="entry name" value="AMIDASE ENHANCER"/>
    <property type="match status" value="1"/>
</dbReference>
<evidence type="ECO:0000313" key="3">
    <source>
        <dbReference type="EMBL" id="TDX59178.1"/>
    </source>
</evidence>
<keyword evidence="1" id="KW-0812">Transmembrane</keyword>
<evidence type="ECO:0000259" key="2">
    <source>
        <dbReference type="Pfam" id="PF08486"/>
    </source>
</evidence>
<accession>A0A4R8HI56</accession>
<dbReference type="InterPro" id="IPR014225">
    <property type="entry name" value="Spore_II_D_firmicutes"/>
</dbReference>
<dbReference type="EMBL" id="SOEG01000001">
    <property type="protein sequence ID" value="TDX59178.1"/>
    <property type="molecule type" value="Genomic_DNA"/>
</dbReference>
<dbReference type="NCBIfam" id="TIGR02870">
    <property type="entry name" value="spore_II_D"/>
    <property type="match status" value="1"/>
</dbReference>
<dbReference type="Proteomes" id="UP000295832">
    <property type="component" value="Unassembled WGS sequence"/>
</dbReference>
<evidence type="ECO:0000313" key="4">
    <source>
        <dbReference type="Proteomes" id="UP000295832"/>
    </source>
</evidence>
<dbReference type="PANTHER" id="PTHR30032">
    <property type="entry name" value="N-ACETYLMURAMOYL-L-ALANINE AMIDASE-RELATED"/>
    <property type="match status" value="1"/>
</dbReference>
<gene>
    <name evidence="3" type="ORF">C7959_10165</name>
</gene>
<dbReference type="Pfam" id="PF08486">
    <property type="entry name" value="SpoIID"/>
    <property type="match status" value="1"/>
</dbReference>
<keyword evidence="4" id="KW-1185">Reference proteome</keyword>
<evidence type="ECO:0000256" key="1">
    <source>
        <dbReference type="SAM" id="Phobius"/>
    </source>
</evidence>
<sequence>MKKVIISILIFNFLCIAILPVLIVVFFNMFNFIDYKISIYNHQNKKIMELDLEEYIKGVVAAEMPANFEIDALKAQAIAARTYTLKNSSNGIITTDSNKDQAWLAKEKLKEKWGKDYLFYWSKVSAAVEETEGIGLFYKGKLINSVYHSASGAYTEAAVAVWGNSVPYLQSVASNYEETSPYYKQQQKYLLSDLCRRLSINAKAPLTIKILKRSASGRVLKLLIGDKIFAGREVRNKLKLSSTKFRVLKEGDDYIFITSGYGHGVGMSQYGANGMAKNGYNFIQILKHYYPGVELKSIW</sequence>
<keyword evidence="1" id="KW-0472">Membrane</keyword>
<proteinExistence type="predicted"/>
<dbReference type="STRING" id="926561.GCA_000379025_00991"/>
<dbReference type="InterPro" id="IPR013486">
    <property type="entry name" value="SpoIID/LytB"/>
</dbReference>
<name>A0A4R8HI56_9FIRM</name>
<dbReference type="InterPro" id="IPR013693">
    <property type="entry name" value="SpoIID/LytB_N"/>
</dbReference>
<feature type="transmembrane region" description="Helical" evidence="1">
    <location>
        <begin position="6"/>
        <end position="30"/>
    </location>
</feature>
<dbReference type="AlphaFoldDB" id="A0A4R8HI56"/>
<keyword evidence="1" id="KW-1133">Transmembrane helix</keyword>
<reference evidence="3 4" key="1">
    <citation type="submission" date="2019-03" db="EMBL/GenBank/DDBJ databases">
        <title>Subsurface microbial communities from deep shales in Ohio and West Virginia, USA.</title>
        <authorList>
            <person name="Wrighton K."/>
        </authorList>
    </citation>
    <scope>NUCLEOTIDE SEQUENCE [LARGE SCALE GENOMIC DNA]</scope>
    <source>
        <strain evidence="3 4">MSL 6dP</strain>
    </source>
</reference>
<comment type="caution">
    <text evidence="3">The sequence shown here is derived from an EMBL/GenBank/DDBJ whole genome shotgun (WGS) entry which is preliminary data.</text>
</comment>
<dbReference type="GO" id="GO:0030435">
    <property type="term" value="P:sporulation resulting in formation of a cellular spore"/>
    <property type="evidence" value="ECO:0007669"/>
    <property type="project" value="InterPro"/>
</dbReference>
<dbReference type="RefSeq" id="WP_134114132.1">
    <property type="nucleotide sequence ID" value="NZ_SOEG01000001.1"/>
</dbReference>
<feature type="domain" description="Sporulation stage II protein D amidase enhancer LytB N-terminal" evidence="2">
    <location>
        <begin position="40"/>
        <end position="138"/>
    </location>
</feature>